<evidence type="ECO:0000256" key="3">
    <source>
        <dbReference type="ARBA" id="ARBA00022538"/>
    </source>
</evidence>
<dbReference type="Gene3D" id="1.10.287.70">
    <property type="match status" value="1"/>
</dbReference>
<dbReference type="OrthoDB" id="9785285at2"/>
<keyword evidence="3" id="KW-0633">Potassium transport</keyword>
<reference evidence="15" key="1">
    <citation type="submission" date="2016-10" db="EMBL/GenBank/DDBJ databases">
        <authorList>
            <person name="Varghese N."/>
            <person name="Submissions S."/>
        </authorList>
    </citation>
    <scope>NUCLEOTIDE SEQUENCE [LARGE SCALE GENOMIC DNA]</scope>
    <source>
        <strain evidence="15">FP5</strain>
    </source>
</reference>
<name>A0A1I2L0H7_9BACI</name>
<evidence type="ECO:0000256" key="12">
    <source>
        <dbReference type="SAM" id="Phobius"/>
    </source>
</evidence>
<dbReference type="PANTHER" id="PTHR11537:SF254">
    <property type="entry name" value="POTASSIUM VOLTAGE-GATED CHANNEL PROTEIN SHAB"/>
    <property type="match status" value="1"/>
</dbReference>
<keyword evidence="6" id="KW-0851">Voltage-gated channel</keyword>
<dbReference type="SUPFAM" id="SSF81324">
    <property type="entry name" value="Voltage-gated potassium channels"/>
    <property type="match status" value="1"/>
</dbReference>
<dbReference type="Gene3D" id="1.20.120.350">
    <property type="entry name" value="Voltage-gated potassium channels. Chain C"/>
    <property type="match status" value="1"/>
</dbReference>
<proteinExistence type="predicted"/>
<sequence length="243" mass="27724">MRFSKNLSLVYESTLFLLALTSVLFLWSNNPAVLVLDRIIWAIFFIDVVVRLVKAEDRWNYIKNNPFDIIAAIPLDSIFQIARVARLFRLLRIISMSKNHFKNVFNILKTNGLDRVFVFTFAMLFISTLIIKHTESSITTYGDGLWWSIVTATTVGYGDISPSTLPGRLVAIFIMMIGIGLVGMLTGSITTYFVKSHKADNPTITFIKSELDRFEELTPKEINRIKLLVDDLEQEHSDTNIHS</sequence>
<keyword evidence="9" id="KW-0406">Ion transport</keyword>
<evidence type="ECO:0000256" key="10">
    <source>
        <dbReference type="ARBA" id="ARBA00023136"/>
    </source>
</evidence>
<dbReference type="Gene3D" id="1.20.5.110">
    <property type="match status" value="1"/>
</dbReference>
<dbReference type="Pfam" id="PF00520">
    <property type="entry name" value="Ion_trans"/>
    <property type="match status" value="1"/>
</dbReference>
<evidence type="ECO:0000256" key="8">
    <source>
        <dbReference type="ARBA" id="ARBA00022989"/>
    </source>
</evidence>
<gene>
    <name evidence="14" type="ORF">SAMN05216353_10726</name>
</gene>
<dbReference type="GO" id="GO:0001508">
    <property type="term" value="P:action potential"/>
    <property type="evidence" value="ECO:0007669"/>
    <property type="project" value="TreeGrafter"/>
</dbReference>
<dbReference type="PANTHER" id="PTHR11537">
    <property type="entry name" value="VOLTAGE-GATED POTASSIUM CHANNEL"/>
    <property type="match status" value="1"/>
</dbReference>
<evidence type="ECO:0000256" key="4">
    <source>
        <dbReference type="ARBA" id="ARBA00022692"/>
    </source>
</evidence>
<feature type="transmembrane region" description="Helical" evidence="12">
    <location>
        <begin position="112"/>
        <end position="131"/>
    </location>
</feature>
<evidence type="ECO:0000256" key="2">
    <source>
        <dbReference type="ARBA" id="ARBA00022448"/>
    </source>
</evidence>
<dbReference type="GO" id="GO:0005249">
    <property type="term" value="F:voltage-gated potassium channel activity"/>
    <property type="evidence" value="ECO:0007669"/>
    <property type="project" value="InterPro"/>
</dbReference>
<feature type="transmembrane region" description="Helical" evidence="12">
    <location>
        <begin position="7"/>
        <end position="27"/>
    </location>
</feature>
<comment type="subcellular location">
    <subcellularLocation>
        <location evidence="1">Membrane</location>
        <topology evidence="1">Multi-pass membrane protein</topology>
    </subcellularLocation>
</comment>
<feature type="transmembrane region" description="Helical" evidence="12">
    <location>
        <begin position="169"/>
        <end position="194"/>
    </location>
</feature>
<keyword evidence="4 12" id="KW-0812">Transmembrane</keyword>
<keyword evidence="2" id="KW-0813">Transport</keyword>
<dbReference type="AlphaFoldDB" id="A0A1I2L0H7"/>
<evidence type="ECO:0000259" key="13">
    <source>
        <dbReference type="Pfam" id="PF00520"/>
    </source>
</evidence>
<feature type="transmembrane region" description="Helical" evidence="12">
    <location>
        <begin position="33"/>
        <end position="53"/>
    </location>
</feature>
<evidence type="ECO:0000313" key="14">
    <source>
        <dbReference type="EMBL" id="SFF72794.1"/>
    </source>
</evidence>
<evidence type="ECO:0000256" key="5">
    <source>
        <dbReference type="ARBA" id="ARBA00022826"/>
    </source>
</evidence>
<evidence type="ECO:0000313" key="15">
    <source>
        <dbReference type="Proteomes" id="UP000198897"/>
    </source>
</evidence>
<dbReference type="Proteomes" id="UP000198897">
    <property type="component" value="Unassembled WGS sequence"/>
</dbReference>
<dbReference type="RefSeq" id="WP_089751112.1">
    <property type="nucleotide sequence ID" value="NZ_FOOG01000007.1"/>
</dbReference>
<protein>
    <submittedName>
        <fullName evidence="14">Voltage-gated potassium channel</fullName>
    </submittedName>
</protein>
<feature type="domain" description="Ion transport" evidence="13">
    <location>
        <begin position="9"/>
        <end position="198"/>
    </location>
</feature>
<dbReference type="InterPro" id="IPR027359">
    <property type="entry name" value="Volt_channel_dom_sf"/>
</dbReference>
<evidence type="ECO:0000256" key="6">
    <source>
        <dbReference type="ARBA" id="ARBA00022882"/>
    </source>
</evidence>
<evidence type="ECO:0000256" key="1">
    <source>
        <dbReference type="ARBA" id="ARBA00004141"/>
    </source>
</evidence>
<keyword evidence="11 14" id="KW-0407">Ion channel</keyword>
<dbReference type="EMBL" id="FOOG01000007">
    <property type="protein sequence ID" value="SFF72794.1"/>
    <property type="molecule type" value="Genomic_DNA"/>
</dbReference>
<evidence type="ECO:0000256" key="9">
    <source>
        <dbReference type="ARBA" id="ARBA00023065"/>
    </source>
</evidence>
<dbReference type="InterPro" id="IPR005821">
    <property type="entry name" value="Ion_trans_dom"/>
</dbReference>
<accession>A0A1I2L0H7</accession>
<evidence type="ECO:0000256" key="7">
    <source>
        <dbReference type="ARBA" id="ARBA00022958"/>
    </source>
</evidence>
<keyword evidence="15" id="KW-1185">Reference proteome</keyword>
<dbReference type="GO" id="GO:0008076">
    <property type="term" value="C:voltage-gated potassium channel complex"/>
    <property type="evidence" value="ECO:0007669"/>
    <property type="project" value="InterPro"/>
</dbReference>
<keyword evidence="8 12" id="KW-1133">Transmembrane helix</keyword>
<organism evidence="14 15">
    <name type="scientific">Halobacillus alkaliphilus</name>
    <dbReference type="NCBI Taxonomy" id="396056"/>
    <lineage>
        <taxon>Bacteria</taxon>
        <taxon>Bacillati</taxon>
        <taxon>Bacillota</taxon>
        <taxon>Bacilli</taxon>
        <taxon>Bacillales</taxon>
        <taxon>Bacillaceae</taxon>
        <taxon>Halobacillus</taxon>
    </lineage>
</organism>
<keyword evidence="10 12" id="KW-0472">Membrane</keyword>
<evidence type="ECO:0000256" key="11">
    <source>
        <dbReference type="ARBA" id="ARBA00023303"/>
    </source>
</evidence>
<dbReference type="InterPro" id="IPR028325">
    <property type="entry name" value="VG_K_chnl"/>
</dbReference>
<keyword evidence="5" id="KW-0631">Potassium channel</keyword>
<keyword evidence="7" id="KW-0630">Potassium</keyword>